<dbReference type="SUPFAM" id="SSF49899">
    <property type="entry name" value="Concanavalin A-like lectins/glucanases"/>
    <property type="match status" value="1"/>
</dbReference>
<accession>A0A1G2MGZ4</accession>
<evidence type="ECO:0000313" key="2">
    <source>
        <dbReference type="EMBL" id="OHA23137.1"/>
    </source>
</evidence>
<dbReference type="Pfam" id="PF07963">
    <property type="entry name" value="N_methyl"/>
    <property type="match status" value="1"/>
</dbReference>
<dbReference type="NCBIfam" id="TIGR02532">
    <property type="entry name" value="IV_pilin_GFxxxE"/>
    <property type="match status" value="1"/>
</dbReference>
<dbReference type="AlphaFoldDB" id="A0A1G2MGZ4"/>
<name>A0A1G2MGZ4_9BACT</name>
<dbReference type="Pfam" id="PF13385">
    <property type="entry name" value="Laminin_G_3"/>
    <property type="match status" value="1"/>
</dbReference>
<protein>
    <recommendedName>
        <fullName evidence="4">LamG-like jellyroll fold domain-containing protein</fullName>
    </recommendedName>
</protein>
<dbReference type="Proteomes" id="UP000176493">
    <property type="component" value="Unassembled WGS sequence"/>
</dbReference>
<sequence length="301" mass="31701">MGSKLMKLSKRTGFTLVELLVVISIVSLLSSVVLSSLNSAREKARVAAGLQMSANIYHAVGDATVGAWSFQEGAGNTVNDNSSNGLNGTITGGTYAWQDDHPRAGKSLFLSGGAYVSLENPGGKLNNPNNFGGQTAGSSAVEAWIKVTDMPAGSYNGSTIITRMGGIHYFKVNSFLGGKLRTMVRTSGGVNYWSTSNNAVAVGKWTHVIFVLEAGVGYKFYIDGKLDASVAEPNLIIADYGTDSAIGNIVCCPGSYPNTFMKGNIALVRLYGRAPTAFEVRRLFADGTARMAALDNSIASE</sequence>
<gene>
    <name evidence="2" type="ORF">A2W52_00195</name>
</gene>
<organism evidence="2 3">
    <name type="scientific">Candidatus Taylorbacteria bacterium RIFCSPHIGHO2_02_49_25</name>
    <dbReference type="NCBI Taxonomy" id="1802305"/>
    <lineage>
        <taxon>Bacteria</taxon>
        <taxon>Candidatus Tayloriibacteriota</taxon>
    </lineage>
</organism>
<comment type="caution">
    <text evidence="2">The sequence shown here is derived from an EMBL/GenBank/DDBJ whole genome shotgun (WGS) entry which is preliminary data.</text>
</comment>
<dbReference type="Gene3D" id="2.60.120.200">
    <property type="match status" value="1"/>
</dbReference>
<evidence type="ECO:0000256" key="1">
    <source>
        <dbReference type="SAM" id="Phobius"/>
    </source>
</evidence>
<evidence type="ECO:0008006" key="4">
    <source>
        <dbReference type="Google" id="ProtNLM"/>
    </source>
</evidence>
<evidence type="ECO:0000313" key="3">
    <source>
        <dbReference type="Proteomes" id="UP000176493"/>
    </source>
</evidence>
<dbReference type="EMBL" id="MHRJ01000015">
    <property type="protein sequence ID" value="OHA23137.1"/>
    <property type="molecule type" value="Genomic_DNA"/>
</dbReference>
<proteinExistence type="predicted"/>
<dbReference type="Gene3D" id="3.30.700.10">
    <property type="entry name" value="Glycoprotein, Type 4 Pilin"/>
    <property type="match status" value="1"/>
</dbReference>
<dbReference type="PROSITE" id="PS00409">
    <property type="entry name" value="PROKAR_NTER_METHYL"/>
    <property type="match status" value="1"/>
</dbReference>
<keyword evidence="1" id="KW-0472">Membrane</keyword>
<feature type="transmembrane region" description="Helical" evidence="1">
    <location>
        <begin position="12"/>
        <end position="34"/>
    </location>
</feature>
<keyword evidence="1" id="KW-1133">Transmembrane helix</keyword>
<keyword evidence="1" id="KW-0812">Transmembrane</keyword>
<dbReference type="InterPro" id="IPR013320">
    <property type="entry name" value="ConA-like_dom_sf"/>
</dbReference>
<dbReference type="InterPro" id="IPR012902">
    <property type="entry name" value="N_methyl_site"/>
</dbReference>
<reference evidence="2 3" key="1">
    <citation type="journal article" date="2016" name="Nat. Commun.">
        <title>Thousands of microbial genomes shed light on interconnected biogeochemical processes in an aquifer system.</title>
        <authorList>
            <person name="Anantharaman K."/>
            <person name="Brown C.T."/>
            <person name="Hug L.A."/>
            <person name="Sharon I."/>
            <person name="Castelle C.J."/>
            <person name="Probst A.J."/>
            <person name="Thomas B.C."/>
            <person name="Singh A."/>
            <person name="Wilkins M.J."/>
            <person name="Karaoz U."/>
            <person name="Brodie E.L."/>
            <person name="Williams K.H."/>
            <person name="Hubbard S.S."/>
            <person name="Banfield J.F."/>
        </authorList>
    </citation>
    <scope>NUCLEOTIDE SEQUENCE [LARGE SCALE GENOMIC DNA]</scope>
</reference>